<comment type="subcellular location">
    <subcellularLocation>
        <location evidence="1">Cell membrane</location>
        <topology evidence="1">Multi-pass membrane protein</topology>
    </subcellularLocation>
</comment>
<evidence type="ECO:0000256" key="7">
    <source>
        <dbReference type="ARBA" id="ARBA00022723"/>
    </source>
</evidence>
<dbReference type="FunFam" id="1.20.950.20:FF:000003">
    <property type="entry name" value="Ni/Fe-hydrogenase 1 b-type cytochrome subunit"/>
    <property type="match status" value="1"/>
</dbReference>
<evidence type="ECO:0000256" key="3">
    <source>
        <dbReference type="ARBA" id="ARBA00022448"/>
    </source>
</evidence>
<keyword evidence="6 12" id="KW-0812">Transmembrane</keyword>
<dbReference type="GO" id="GO:0005506">
    <property type="term" value="F:iron ion binding"/>
    <property type="evidence" value="ECO:0007669"/>
    <property type="project" value="InterPro"/>
</dbReference>
<dbReference type="SUPFAM" id="SSF81342">
    <property type="entry name" value="Transmembrane di-heme cytochromes"/>
    <property type="match status" value="1"/>
</dbReference>
<feature type="transmembrane region" description="Helical" evidence="12">
    <location>
        <begin position="194"/>
        <end position="211"/>
    </location>
</feature>
<dbReference type="GO" id="GO:0005886">
    <property type="term" value="C:plasma membrane"/>
    <property type="evidence" value="ECO:0007669"/>
    <property type="project" value="UniProtKB-SubCell"/>
</dbReference>
<feature type="transmembrane region" description="Helical" evidence="12">
    <location>
        <begin position="69"/>
        <end position="90"/>
    </location>
</feature>
<dbReference type="PRINTS" id="PR00161">
    <property type="entry name" value="NIHGNASECYTB"/>
</dbReference>
<feature type="transmembrane region" description="Helical" evidence="12">
    <location>
        <begin position="139"/>
        <end position="160"/>
    </location>
</feature>
<evidence type="ECO:0000256" key="12">
    <source>
        <dbReference type="SAM" id="Phobius"/>
    </source>
</evidence>
<dbReference type="GO" id="GO:0022904">
    <property type="term" value="P:respiratory electron transport chain"/>
    <property type="evidence" value="ECO:0007669"/>
    <property type="project" value="InterPro"/>
</dbReference>
<evidence type="ECO:0000256" key="2">
    <source>
        <dbReference type="ARBA" id="ARBA00008622"/>
    </source>
</evidence>
<evidence type="ECO:0000256" key="9">
    <source>
        <dbReference type="ARBA" id="ARBA00022989"/>
    </source>
</evidence>
<feature type="domain" description="Cytochrome b561 bacterial/Ni-hydrogenase" evidence="13">
    <location>
        <begin position="21"/>
        <end position="227"/>
    </location>
</feature>
<feature type="transmembrane region" description="Helical" evidence="12">
    <location>
        <begin position="28"/>
        <end position="48"/>
    </location>
</feature>
<keyword evidence="8" id="KW-0249">Electron transport</keyword>
<organism evidence="14">
    <name type="scientific">mine drainage metagenome</name>
    <dbReference type="NCBI Taxonomy" id="410659"/>
    <lineage>
        <taxon>unclassified sequences</taxon>
        <taxon>metagenomes</taxon>
        <taxon>ecological metagenomes</taxon>
    </lineage>
</organism>
<keyword evidence="3" id="KW-0813">Transport</keyword>
<comment type="similarity">
    <text evidence="2">Belongs to the HupC/HyaC/HydC family.</text>
</comment>
<keyword evidence="4" id="KW-1003">Cell membrane</keyword>
<dbReference type="Pfam" id="PF01292">
    <property type="entry name" value="Ni_hydr_CYTB"/>
    <property type="match status" value="1"/>
</dbReference>
<dbReference type="InterPro" id="IPR051542">
    <property type="entry name" value="Hydrogenase_cytochrome"/>
</dbReference>
<evidence type="ECO:0000313" key="14">
    <source>
        <dbReference type="EMBL" id="OIQ96300.1"/>
    </source>
</evidence>
<dbReference type="Gene3D" id="1.20.950.20">
    <property type="entry name" value="Transmembrane di-heme cytochromes, Chain C"/>
    <property type="match status" value="1"/>
</dbReference>
<dbReference type="PANTHER" id="PTHR30485">
    <property type="entry name" value="NI/FE-HYDROGENASE 1 B-TYPE CYTOCHROME SUBUNIT"/>
    <property type="match status" value="1"/>
</dbReference>
<dbReference type="EMBL" id="MLJW01000151">
    <property type="protein sequence ID" value="OIQ96300.1"/>
    <property type="molecule type" value="Genomic_DNA"/>
</dbReference>
<dbReference type="PANTHER" id="PTHR30485:SF0">
    <property type="entry name" value="NI_FE-HYDROGENASE 1 B-TYPE CYTOCHROME SUBUNIT-RELATED"/>
    <property type="match status" value="1"/>
</dbReference>
<dbReference type="NCBIfam" id="TIGR02125">
    <property type="entry name" value="CytB-hydogenase"/>
    <property type="match status" value="1"/>
</dbReference>
<comment type="caution">
    <text evidence="14">The sequence shown here is derived from an EMBL/GenBank/DDBJ whole genome shotgun (WGS) entry which is preliminary data.</text>
</comment>
<keyword evidence="10" id="KW-0408">Iron</keyword>
<dbReference type="InterPro" id="IPR016174">
    <property type="entry name" value="Di-haem_cyt_TM"/>
</dbReference>
<dbReference type="InterPro" id="IPR000516">
    <property type="entry name" value="Ni-dep_Hydgase_cyt-B"/>
</dbReference>
<keyword evidence="11 12" id="KW-0472">Membrane</keyword>
<reference evidence="14" key="1">
    <citation type="submission" date="2016-10" db="EMBL/GenBank/DDBJ databases">
        <title>Sequence of Gallionella enrichment culture.</title>
        <authorList>
            <person name="Poehlein A."/>
            <person name="Muehling M."/>
            <person name="Daniel R."/>
        </authorList>
    </citation>
    <scope>NUCLEOTIDE SEQUENCE</scope>
</reference>
<dbReference type="GO" id="GO:0009055">
    <property type="term" value="F:electron transfer activity"/>
    <property type="evidence" value="ECO:0007669"/>
    <property type="project" value="InterPro"/>
</dbReference>
<keyword evidence="5" id="KW-0349">Heme</keyword>
<evidence type="ECO:0000256" key="10">
    <source>
        <dbReference type="ARBA" id="ARBA00023004"/>
    </source>
</evidence>
<evidence type="ECO:0000256" key="11">
    <source>
        <dbReference type="ARBA" id="ARBA00023136"/>
    </source>
</evidence>
<keyword evidence="9 12" id="KW-1133">Transmembrane helix</keyword>
<evidence type="ECO:0000256" key="5">
    <source>
        <dbReference type="ARBA" id="ARBA00022617"/>
    </source>
</evidence>
<keyword evidence="7" id="KW-0479">Metal-binding</keyword>
<proteinExistence type="inferred from homology"/>
<gene>
    <name evidence="14" type="primary">hupC_6</name>
    <name evidence="14" type="ORF">GALL_216990</name>
</gene>
<evidence type="ECO:0000259" key="13">
    <source>
        <dbReference type="Pfam" id="PF01292"/>
    </source>
</evidence>
<accession>A0A1J5RW21</accession>
<dbReference type="PROSITE" id="PS00883">
    <property type="entry name" value="NI_HGENASE_CYTB_2"/>
    <property type="match status" value="1"/>
</dbReference>
<dbReference type="InterPro" id="IPR011577">
    <property type="entry name" value="Cyt_b561_bac/Ni-Hgenase"/>
</dbReference>
<evidence type="ECO:0000256" key="6">
    <source>
        <dbReference type="ARBA" id="ARBA00022692"/>
    </source>
</evidence>
<name>A0A1J5RW21_9ZZZZ</name>
<dbReference type="AlphaFoldDB" id="A0A1J5RW21"/>
<evidence type="ECO:0000256" key="8">
    <source>
        <dbReference type="ARBA" id="ARBA00022982"/>
    </source>
</evidence>
<dbReference type="GO" id="GO:0020037">
    <property type="term" value="F:heme binding"/>
    <property type="evidence" value="ECO:0007669"/>
    <property type="project" value="TreeGrafter"/>
</dbReference>
<sequence length="234" mass="26539">MSVKTEVDESALTAAGNTVYVYEAPVRAWHWINVLCIVTLAITGWFIASPLPSVAGEASDNFLMGYIRFAHFAAGYVFAIGLLVRLYWAFAGNHHAKQLFMLPVTDKEWWSGLLQELRWYMFIEKYPKKYVGHNPLGHLFMFFAITLGGTFMIVTGFALYGEGAQAGSWSNMLFTSWVIPLFGQSQAVHSWHHLLAWGIVCFVILHVYTAIREDIMSRQTMISAIIDGKRTFRE</sequence>
<evidence type="ECO:0000256" key="4">
    <source>
        <dbReference type="ARBA" id="ARBA00022475"/>
    </source>
</evidence>
<protein>
    <submittedName>
        <fullName evidence="14">Putative Ni/Fe-hydrogenase B-type cytochrome subunit</fullName>
    </submittedName>
</protein>
<evidence type="ECO:0000256" key="1">
    <source>
        <dbReference type="ARBA" id="ARBA00004651"/>
    </source>
</evidence>